<dbReference type="PROSITE" id="PS51257">
    <property type="entry name" value="PROKAR_LIPOPROTEIN"/>
    <property type="match status" value="1"/>
</dbReference>
<reference evidence="2 3" key="1">
    <citation type="submission" date="2023-10" db="EMBL/GenBank/DDBJ databases">
        <title>Development of a sustainable strategy for remediation of hydrocarbon-contaminated territories based on the waste exchange concept.</title>
        <authorList>
            <person name="Krivoruchko A."/>
        </authorList>
    </citation>
    <scope>NUCLEOTIDE SEQUENCE [LARGE SCALE GENOMIC DNA]</scope>
    <source>
        <strain evidence="2 3">IEGM 1323</strain>
    </source>
</reference>
<organism evidence="2 3">
    <name type="scientific">Rhodococcoides yunnanense</name>
    <dbReference type="NCBI Taxonomy" id="278209"/>
    <lineage>
        <taxon>Bacteria</taxon>
        <taxon>Bacillati</taxon>
        <taxon>Actinomycetota</taxon>
        <taxon>Actinomycetes</taxon>
        <taxon>Mycobacteriales</taxon>
        <taxon>Nocardiaceae</taxon>
        <taxon>Rhodococcoides</taxon>
    </lineage>
</organism>
<dbReference type="EMBL" id="JAWLJX010000013">
    <property type="protein sequence ID" value="MDV6264351.1"/>
    <property type="molecule type" value="Genomic_DNA"/>
</dbReference>
<name>A0ABU4BJF2_9NOCA</name>
<dbReference type="Proteomes" id="UP001185755">
    <property type="component" value="Unassembled WGS sequence"/>
</dbReference>
<evidence type="ECO:0000313" key="2">
    <source>
        <dbReference type="EMBL" id="MDV6264351.1"/>
    </source>
</evidence>
<evidence type="ECO:0000256" key="1">
    <source>
        <dbReference type="SAM" id="SignalP"/>
    </source>
</evidence>
<evidence type="ECO:0000313" key="3">
    <source>
        <dbReference type="Proteomes" id="UP001185755"/>
    </source>
</evidence>
<feature type="signal peptide" evidence="1">
    <location>
        <begin position="1"/>
        <end position="18"/>
    </location>
</feature>
<keyword evidence="3" id="KW-1185">Reference proteome</keyword>
<dbReference type="RefSeq" id="WP_317566400.1">
    <property type="nucleotide sequence ID" value="NZ_JAWLJX010000013.1"/>
</dbReference>
<comment type="caution">
    <text evidence="2">The sequence shown here is derived from an EMBL/GenBank/DDBJ whole genome shotgun (WGS) entry which is preliminary data.</text>
</comment>
<accession>A0ABU4BJF2</accession>
<gene>
    <name evidence="2" type="ORF">R3P96_23685</name>
</gene>
<keyword evidence="1" id="KW-0732">Signal</keyword>
<sequence>MRQLTAMTALAAMTLSLAACSTGTTSTDRPLVDSAVDLVAPGTVNVGDT</sequence>
<feature type="chain" id="PRO_5045567970" evidence="1">
    <location>
        <begin position="19"/>
        <end position="49"/>
    </location>
</feature>
<proteinExistence type="predicted"/>
<protein>
    <submittedName>
        <fullName evidence="2">Uncharacterized protein</fullName>
    </submittedName>
</protein>